<feature type="non-terminal residue" evidence="1">
    <location>
        <position position="590"/>
    </location>
</feature>
<gene>
    <name evidence="1" type="ORF">MJO28_014643</name>
</gene>
<reference evidence="1 2" key="3">
    <citation type="journal article" date="2022" name="Microbiol. Spectr.">
        <title>Folding features and dynamics of 3D genome architecture in plant fungal pathogens.</title>
        <authorList>
            <person name="Xia C."/>
        </authorList>
    </citation>
    <scope>NUCLEOTIDE SEQUENCE [LARGE SCALE GENOMIC DNA]</scope>
    <source>
        <strain evidence="1 2">93-210</strain>
    </source>
</reference>
<proteinExistence type="predicted"/>
<dbReference type="EMBL" id="CM045879">
    <property type="protein sequence ID" value="KAI7939064.1"/>
    <property type="molecule type" value="Genomic_DNA"/>
</dbReference>
<evidence type="ECO:0000313" key="2">
    <source>
        <dbReference type="Proteomes" id="UP001060170"/>
    </source>
</evidence>
<feature type="non-terminal residue" evidence="1">
    <location>
        <position position="1"/>
    </location>
</feature>
<accession>A0ACC0DU18</accession>
<comment type="caution">
    <text evidence="1">The sequence shown here is derived from an EMBL/GenBank/DDBJ whole genome shotgun (WGS) entry which is preliminary data.</text>
</comment>
<sequence>TPQENADLVQHYLTVLRLRKEENLRNHQPTEWELLSHKEKLILACYHSHLAHTLLDSLDAVNLNLSTLDLNSETNLKTLVNSISSNSFEIKKNLDEDVNKILNKLQQSPLPLAYAMTNKHSEIIASVSQDMKTLKETEKESKTISQEIVREIKELKLSLINNSDNIILSLREDAIIEKQQQNSFLEEFKKIMINQNKNMSNNFNAQISALNNEVTALNNKIEQISNSSPPKEKPLPNPWSQRVEQSPQSTAHNYQVRERPPHLQSSTPKYNNPFMQDNQIKAATQPTVMNSPADNPQSALQPSVYSDVAAINKAMPPIKDWFKFSAKGEYDHINFIKYIDHMLRVYEAPDHMILPRLPRLFEGAAAEWFALKSEAVGKQPWSIWRQLIKARFSTRIWKTAKSLALDNDYFDPTQHSVYEWCLIQKKRIDCVLDNPTSEETNDRLLTQCRGTVEHLVRSRINSLNIDLTEFIGIMEEVVVTNGLSTTPTEVIKKNLRNPNPERKKFVRAEAPENPNPEKKEAKFSSCNSSMKPIGIISMLLIFPHSKGSLRLSIEFVVLQDALCDYLILGNDTFCMYGIDVFQSKDRFYTI</sequence>
<name>A0ACC0DU18_9BASI</name>
<evidence type="ECO:0000313" key="1">
    <source>
        <dbReference type="EMBL" id="KAI7939064.1"/>
    </source>
</evidence>
<reference evidence="2" key="1">
    <citation type="journal article" date="2018" name="BMC Genomics">
        <title>Genomic insights into host adaptation between the wheat stripe rust pathogen (Puccinia striiformis f. sp. tritici) and the barley stripe rust pathogen (Puccinia striiformis f. sp. hordei).</title>
        <authorList>
            <person name="Xia C."/>
            <person name="Wang M."/>
            <person name="Yin C."/>
            <person name="Cornejo O.E."/>
            <person name="Hulbert S.H."/>
            <person name="Chen X."/>
        </authorList>
    </citation>
    <scope>NUCLEOTIDE SEQUENCE [LARGE SCALE GENOMIC DNA]</scope>
    <source>
        <strain evidence="2">93-210</strain>
    </source>
</reference>
<reference evidence="2" key="2">
    <citation type="journal article" date="2018" name="Mol. Plant Microbe Interact.">
        <title>Genome sequence resources for the wheat stripe rust pathogen (Puccinia striiformis f. sp. tritici) and the barley stripe rust pathogen (Puccinia striiformis f. sp. hordei).</title>
        <authorList>
            <person name="Xia C."/>
            <person name="Wang M."/>
            <person name="Yin C."/>
            <person name="Cornejo O.E."/>
            <person name="Hulbert S.H."/>
            <person name="Chen X."/>
        </authorList>
    </citation>
    <scope>NUCLEOTIDE SEQUENCE [LARGE SCALE GENOMIC DNA]</scope>
    <source>
        <strain evidence="2">93-210</strain>
    </source>
</reference>
<organism evidence="1 2">
    <name type="scientific">Puccinia striiformis f. sp. tritici</name>
    <dbReference type="NCBI Taxonomy" id="168172"/>
    <lineage>
        <taxon>Eukaryota</taxon>
        <taxon>Fungi</taxon>
        <taxon>Dikarya</taxon>
        <taxon>Basidiomycota</taxon>
        <taxon>Pucciniomycotina</taxon>
        <taxon>Pucciniomycetes</taxon>
        <taxon>Pucciniales</taxon>
        <taxon>Pucciniaceae</taxon>
        <taxon>Puccinia</taxon>
    </lineage>
</organism>
<dbReference type="Proteomes" id="UP001060170">
    <property type="component" value="Chromosome 15"/>
</dbReference>
<protein>
    <submittedName>
        <fullName evidence="1">Uncharacterized protein</fullName>
    </submittedName>
</protein>
<keyword evidence="2" id="KW-1185">Reference proteome</keyword>